<proteinExistence type="predicted"/>
<keyword evidence="2" id="KW-1185">Reference proteome</keyword>
<sequence length="324" mass="37120">MSQRNEYLDQGVSDNSESESGYDSEAVEISRTRRDAETSRSKKRRKLSHSSGSSDDEVDVEASFITAKDHISPVKKPTPVVPLVQTREDKEEDADEDVQDREVDYEIKSASTVVSKTSKKPKKKKTPGVIYLSSLPPYLKPSALRNLLSQRGFEPITRLFLTPASKHKHNSKKSSRQLYTEGWIEFASKKTAKRCAEALNAQLVGGRKGGFYHDDIWNMKYLKGMAWDELMTGIREERREEEGMRDEERRKIAAETKAFVQGVEQSKRLEGMKRKRKSKAQEDSDAVQRTWRQHEVARDRSTKDSAKEKKSFDPEVQQVLSKIF</sequence>
<dbReference type="EMBL" id="JAPDRQ010000055">
    <property type="protein sequence ID" value="KAJ9658091.1"/>
    <property type="molecule type" value="Genomic_DNA"/>
</dbReference>
<reference evidence="1" key="1">
    <citation type="submission" date="2022-10" db="EMBL/GenBank/DDBJ databases">
        <title>Culturing micro-colonial fungi from biological soil crusts in the Mojave desert and describing Neophaeococcomyces mojavensis, and introducing the new genera and species Taxawa tesnikishii.</title>
        <authorList>
            <person name="Kurbessoian T."/>
            <person name="Stajich J.E."/>
        </authorList>
    </citation>
    <scope>NUCLEOTIDE SEQUENCE</scope>
    <source>
        <strain evidence="1">JES_112</strain>
    </source>
</reference>
<evidence type="ECO:0000313" key="1">
    <source>
        <dbReference type="EMBL" id="KAJ9658091.1"/>
    </source>
</evidence>
<gene>
    <name evidence="1" type="primary">ESF2</name>
    <name evidence="1" type="ORF">H2198_003929</name>
</gene>
<comment type="caution">
    <text evidence="1">The sequence shown here is derived from an EMBL/GenBank/DDBJ whole genome shotgun (WGS) entry which is preliminary data.</text>
</comment>
<accession>A0ACC3AA44</accession>
<evidence type="ECO:0000313" key="2">
    <source>
        <dbReference type="Proteomes" id="UP001172386"/>
    </source>
</evidence>
<organism evidence="1 2">
    <name type="scientific">Neophaeococcomyces mojaviensis</name>
    <dbReference type="NCBI Taxonomy" id="3383035"/>
    <lineage>
        <taxon>Eukaryota</taxon>
        <taxon>Fungi</taxon>
        <taxon>Dikarya</taxon>
        <taxon>Ascomycota</taxon>
        <taxon>Pezizomycotina</taxon>
        <taxon>Eurotiomycetes</taxon>
        <taxon>Chaetothyriomycetidae</taxon>
        <taxon>Chaetothyriales</taxon>
        <taxon>Chaetothyriales incertae sedis</taxon>
        <taxon>Neophaeococcomyces</taxon>
    </lineage>
</organism>
<protein>
    <submittedName>
        <fullName evidence="1">RNA-binding ATPase activator esf2</fullName>
    </submittedName>
</protein>
<dbReference type="Proteomes" id="UP001172386">
    <property type="component" value="Unassembled WGS sequence"/>
</dbReference>
<name>A0ACC3AA44_9EURO</name>